<dbReference type="InterPro" id="IPR051533">
    <property type="entry name" value="WaaL-like"/>
</dbReference>
<feature type="transmembrane region" description="Helical" evidence="5">
    <location>
        <begin position="26"/>
        <end position="44"/>
    </location>
</feature>
<feature type="domain" description="O-antigen ligase-related" evidence="6">
    <location>
        <begin position="175"/>
        <end position="301"/>
    </location>
</feature>
<evidence type="ECO:0000259" key="6">
    <source>
        <dbReference type="Pfam" id="PF04932"/>
    </source>
</evidence>
<feature type="transmembrane region" description="Helical" evidence="5">
    <location>
        <begin position="56"/>
        <end position="78"/>
    </location>
</feature>
<feature type="transmembrane region" description="Helical" evidence="5">
    <location>
        <begin position="175"/>
        <end position="198"/>
    </location>
</feature>
<gene>
    <name evidence="7" type="ORF">SAMN02745121_02595</name>
</gene>
<feature type="transmembrane region" description="Helical" evidence="5">
    <location>
        <begin position="105"/>
        <end position="124"/>
    </location>
</feature>
<protein>
    <submittedName>
        <fullName evidence="7">O-antigen ligase like membrane protein</fullName>
    </submittedName>
</protein>
<evidence type="ECO:0000256" key="5">
    <source>
        <dbReference type="SAM" id="Phobius"/>
    </source>
</evidence>
<keyword evidence="3 5" id="KW-1133">Transmembrane helix</keyword>
<comment type="subcellular location">
    <subcellularLocation>
        <location evidence="1">Membrane</location>
        <topology evidence="1">Multi-pass membrane protein</topology>
    </subcellularLocation>
</comment>
<dbReference type="PANTHER" id="PTHR37422">
    <property type="entry name" value="TEICHURONIC ACID BIOSYNTHESIS PROTEIN TUAE"/>
    <property type="match status" value="1"/>
</dbReference>
<feature type="transmembrane region" description="Helical" evidence="5">
    <location>
        <begin position="289"/>
        <end position="308"/>
    </location>
</feature>
<proteinExistence type="predicted"/>
<dbReference type="STRING" id="54.SAMN02745121_02595"/>
<keyword evidence="7" id="KW-0436">Ligase</keyword>
<dbReference type="GO" id="GO:0016020">
    <property type="term" value="C:membrane"/>
    <property type="evidence" value="ECO:0007669"/>
    <property type="project" value="UniProtKB-SubCell"/>
</dbReference>
<dbReference type="PANTHER" id="PTHR37422:SF13">
    <property type="entry name" value="LIPOPOLYSACCHARIDE BIOSYNTHESIS PROTEIN PA4999-RELATED"/>
    <property type="match status" value="1"/>
</dbReference>
<organism evidence="7 8">
    <name type="scientific">Nannocystis exedens</name>
    <dbReference type="NCBI Taxonomy" id="54"/>
    <lineage>
        <taxon>Bacteria</taxon>
        <taxon>Pseudomonadati</taxon>
        <taxon>Myxococcota</taxon>
        <taxon>Polyangia</taxon>
        <taxon>Nannocystales</taxon>
        <taxon>Nannocystaceae</taxon>
        <taxon>Nannocystis</taxon>
    </lineage>
</organism>
<evidence type="ECO:0000256" key="2">
    <source>
        <dbReference type="ARBA" id="ARBA00022692"/>
    </source>
</evidence>
<feature type="transmembrane region" description="Helical" evidence="5">
    <location>
        <begin position="320"/>
        <end position="337"/>
    </location>
</feature>
<evidence type="ECO:0000256" key="3">
    <source>
        <dbReference type="ARBA" id="ARBA00022989"/>
    </source>
</evidence>
<dbReference type="AlphaFoldDB" id="A0A1I1X366"/>
<dbReference type="GO" id="GO:0016874">
    <property type="term" value="F:ligase activity"/>
    <property type="evidence" value="ECO:0007669"/>
    <property type="project" value="UniProtKB-KW"/>
</dbReference>
<dbReference type="InterPro" id="IPR007016">
    <property type="entry name" value="O-antigen_ligase-rel_domated"/>
</dbReference>
<evidence type="ECO:0000313" key="7">
    <source>
        <dbReference type="EMBL" id="SFD99790.1"/>
    </source>
</evidence>
<sequence>MFTTVFAAAAMVLTLALPPFPQGLTIPITMYLLLVVLAGFGGFLRSSAARAQVTLLLPWVLALIVGLAVGTIGGNSIGQSLEDALSYLLFALGLCAGRAASRPQWLFAAVLLVAVVDGLASLYLMPTWDLSRYRSVYNYFKMAIGHPLVGLFCATFLLHFVHNRSLRRVCSLSRALLVVVVIATVSRGMVLGMALGWLTSLSIRSPRKGALVVGLGVLAAVVFATVLSDFAVTYLRLGQQGTVDARVREIEECLHIFAENPIFGAGLGAELEVDGHHASYVHNMVAYHLWKFGLFGSALFALPVFSLARQAMRTPLHLRATIFSGAVAVLLYVVTAASYKSYILVPMVGLVVGAALQVSLPARARAGGSPALQQHVSRVRP</sequence>
<feature type="transmembrane region" description="Helical" evidence="5">
    <location>
        <begin position="343"/>
        <end position="360"/>
    </location>
</feature>
<dbReference type="Pfam" id="PF04932">
    <property type="entry name" value="Wzy_C"/>
    <property type="match status" value="1"/>
</dbReference>
<name>A0A1I1X366_9BACT</name>
<keyword evidence="2 5" id="KW-0812">Transmembrane</keyword>
<reference evidence="8" key="1">
    <citation type="submission" date="2016-10" db="EMBL/GenBank/DDBJ databases">
        <authorList>
            <person name="Varghese N."/>
            <person name="Submissions S."/>
        </authorList>
    </citation>
    <scope>NUCLEOTIDE SEQUENCE [LARGE SCALE GENOMIC DNA]</scope>
    <source>
        <strain evidence="8">ATCC 25963</strain>
    </source>
</reference>
<accession>A0A1I1X366</accession>
<feature type="transmembrane region" description="Helical" evidence="5">
    <location>
        <begin position="210"/>
        <end position="232"/>
    </location>
</feature>
<keyword evidence="8" id="KW-1185">Reference proteome</keyword>
<feature type="transmembrane region" description="Helical" evidence="5">
    <location>
        <begin position="144"/>
        <end position="163"/>
    </location>
</feature>
<evidence type="ECO:0000256" key="1">
    <source>
        <dbReference type="ARBA" id="ARBA00004141"/>
    </source>
</evidence>
<dbReference type="Proteomes" id="UP000199400">
    <property type="component" value="Unassembled WGS sequence"/>
</dbReference>
<evidence type="ECO:0000256" key="4">
    <source>
        <dbReference type="ARBA" id="ARBA00023136"/>
    </source>
</evidence>
<evidence type="ECO:0000313" key="8">
    <source>
        <dbReference type="Proteomes" id="UP000199400"/>
    </source>
</evidence>
<keyword evidence="4 5" id="KW-0472">Membrane</keyword>
<dbReference type="RefSeq" id="WP_096329022.1">
    <property type="nucleotide sequence ID" value="NZ_FOMX01000007.1"/>
</dbReference>
<dbReference type="EMBL" id="FOMX01000007">
    <property type="protein sequence ID" value="SFD99790.1"/>
    <property type="molecule type" value="Genomic_DNA"/>
</dbReference>